<organism evidence="8 9">
    <name type="scientific">Pseudomonas putida</name>
    <name type="common">Arthrobacter siderocapsulatus</name>
    <dbReference type="NCBI Taxonomy" id="303"/>
    <lineage>
        <taxon>Bacteria</taxon>
        <taxon>Pseudomonadati</taxon>
        <taxon>Pseudomonadota</taxon>
        <taxon>Gammaproteobacteria</taxon>
        <taxon>Pseudomonadales</taxon>
        <taxon>Pseudomonadaceae</taxon>
        <taxon>Pseudomonas</taxon>
    </lineage>
</organism>
<dbReference type="SFLD" id="SFLDS00005">
    <property type="entry name" value="Isoprenoid_Synthase_Type_I"/>
    <property type="match status" value="1"/>
</dbReference>
<dbReference type="PROSITE" id="PS00444">
    <property type="entry name" value="POLYPRENYL_SYNTHASE_2"/>
    <property type="match status" value="1"/>
</dbReference>
<dbReference type="SFLD" id="SFLDG01017">
    <property type="entry name" value="Polyprenyl_Transferase_Like"/>
    <property type="match status" value="1"/>
</dbReference>
<comment type="caution">
    <text evidence="8">The sequence shown here is derived from an EMBL/GenBank/DDBJ whole genome shotgun (WGS) entry which is preliminary data.</text>
</comment>
<dbReference type="Proteomes" id="UP000237194">
    <property type="component" value="Unassembled WGS sequence"/>
</dbReference>
<keyword evidence="4" id="KW-0479">Metal-binding</keyword>
<protein>
    <submittedName>
        <fullName evidence="8">Geranylgeranyl pyrophosphate synthase</fullName>
    </submittedName>
</protein>
<evidence type="ECO:0000256" key="7">
    <source>
        <dbReference type="RuleBase" id="RU004466"/>
    </source>
</evidence>
<reference evidence="8 9" key="2">
    <citation type="submission" date="2018-03" db="EMBL/GenBank/DDBJ databases">
        <title>Draft genome of Pseudomonas putida strain KT-27.</title>
        <authorList>
            <person name="Yoshizawa S."/>
            <person name="Khan N.H."/>
            <person name="Nishimura M."/>
            <person name="Chiura H.X."/>
            <person name="Ogura Y."/>
            <person name="Hayashi T."/>
            <person name="Kogure K."/>
        </authorList>
    </citation>
    <scope>NUCLEOTIDE SEQUENCE [LARGE SCALE GENOMIC DNA]</scope>
    <source>
        <strain evidence="8 9">KT-27</strain>
    </source>
</reference>
<dbReference type="InterPro" id="IPR000092">
    <property type="entry name" value="Polyprenyl_synt"/>
</dbReference>
<dbReference type="GO" id="GO:0046872">
    <property type="term" value="F:metal ion binding"/>
    <property type="evidence" value="ECO:0007669"/>
    <property type="project" value="UniProtKB-KW"/>
</dbReference>
<comment type="similarity">
    <text evidence="2 7">Belongs to the FPP/GGPP synthase family.</text>
</comment>
<dbReference type="PANTHER" id="PTHR43281">
    <property type="entry name" value="FARNESYL DIPHOSPHATE SYNTHASE"/>
    <property type="match status" value="1"/>
</dbReference>
<dbReference type="Gene3D" id="1.10.600.10">
    <property type="entry name" value="Farnesyl Diphosphate Synthase"/>
    <property type="match status" value="1"/>
</dbReference>
<evidence type="ECO:0000313" key="8">
    <source>
        <dbReference type="EMBL" id="POF89161.1"/>
    </source>
</evidence>
<dbReference type="EMBL" id="MIND01000018">
    <property type="protein sequence ID" value="POF89161.1"/>
    <property type="molecule type" value="Genomic_DNA"/>
</dbReference>
<dbReference type="PANTHER" id="PTHR43281:SF1">
    <property type="entry name" value="FARNESYL DIPHOSPHATE SYNTHASE"/>
    <property type="match status" value="1"/>
</dbReference>
<dbReference type="RefSeq" id="WP_103437232.1">
    <property type="nucleotide sequence ID" value="NZ_MIND01000018.1"/>
</dbReference>
<dbReference type="FunFam" id="1.10.600.10:FF:000001">
    <property type="entry name" value="Geranylgeranyl diphosphate synthase"/>
    <property type="match status" value="1"/>
</dbReference>
<accession>A0A2S3WE49</accession>
<evidence type="ECO:0000256" key="6">
    <source>
        <dbReference type="ARBA" id="ARBA00023229"/>
    </source>
</evidence>
<dbReference type="InterPro" id="IPR008949">
    <property type="entry name" value="Isoprenoid_synthase_dom_sf"/>
</dbReference>
<keyword evidence="5" id="KW-0460">Magnesium</keyword>
<dbReference type="GO" id="GO:0008654">
    <property type="term" value="P:phospholipid biosynthetic process"/>
    <property type="evidence" value="ECO:0007669"/>
    <property type="project" value="UniProtKB-ARBA"/>
</dbReference>
<keyword evidence="3 7" id="KW-0808">Transferase</keyword>
<dbReference type="GO" id="GO:0004659">
    <property type="term" value="F:prenyltransferase activity"/>
    <property type="evidence" value="ECO:0007669"/>
    <property type="project" value="InterPro"/>
</dbReference>
<reference evidence="8 9" key="1">
    <citation type="submission" date="2016-08" db="EMBL/GenBank/DDBJ databases">
        <authorList>
            <person name="Seilhamer J.J."/>
        </authorList>
    </citation>
    <scope>NUCLEOTIDE SEQUENCE [LARGE SCALE GENOMIC DNA]</scope>
    <source>
        <strain evidence="8 9">KT-27</strain>
    </source>
</reference>
<evidence type="ECO:0000256" key="1">
    <source>
        <dbReference type="ARBA" id="ARBA00001946"/>
    </source>
</evidence>
<dbReference type="InterPro" id="IPR033749">
    <property type="entry name" value="Polyprenyl_synt_CS"/>
</dbReference>
<dbReference type="AlphaFoldDB" id="A0A2S3WE49"/>
<dbReference type="CDD" id="cd00685">
    <property type="entry name" value="Trans_IPPS_HT"/>
    <property type="match status" value="1"/>
</dbReference>
<dbReference type="SUPFAM" id="SSF48576">
    <property type="entry name" value="Terpenoid synthases"/>
    <property type="match status" value="1"/>
</dbReference>
<proteinExistence type="inferred from homology"/>
<dbReference type="PROSITE" id="PS00723">
    <property type="entry name" value="POLYPRENYL_SYNTHASE_1"/>
    <property type="match status" value="1"/>
</dbReference>
<dbReference type="Pfam" id="PF00348">
    <property type="entry name" value="polyprenyl_synt"/>
    <property type="match status" value="1"/>
</dbReference>
<keyword evidence="6" id="KW-0414">Isoprene biosynthesis</keyword>
<name>A0A2S3WE49_PSEPU</name>
<comment type="cofactor">
    <cofactor evidence="1">
        <name>Mg(2+)</name>
        <dbReference type="ChEBI" id="CHEBI:18420"/>
    </cofactor>
</comment>
<gene>
    <name evidence="8" type="ORF">BGP80_14780</name>
</gene>
<sequence length="326" mass="34988">MTTIARTTSATDADFAVYLARMRAELDSRLSALLPEVSHERDLLAAAMRDSALAPGKRLRPLLLLLTAESLGGCKAAALDLGCAIEMVHAASLVLDDLPCMDNAALRRGRPTLHLAFGEDVAILAAIALLSRAFGVVAALHTVEPEQRNRLIAIMSQTIGAHGLVKGQLQDLRDGATVRSAEQIAETNQLKTGVLFAAIMDMACLLGHAHEGVRQPLQRFASELGQAFQLQDDLRDCDPDTGKDLGKDAGKSTLFALCGETQARHRLHSHLEAAEQCLEQVFLAEQPIGSLLRAVFANVRSPLAQSNFCTSVRSAEVQVDISRSTP</sequence>
<evidence type="ECO:0000256" key="2">
    <source>
        <dbReference type="ARBA" id="ARBA00006706"/>
    </source>
</evidence>
<evidence type="ECO:0000256" key="4">
    <source>
        <dbReference type="ARBA" id="ARBA00022723"/>
    </source>
</evidence>
<evidence type="ECO:0000256" key="5">
    <source>
        <dbReference type="ARBA" id="ARBA00022842"/>
    </source>
</evidence>
<evidence type="ECO:0000313" key="9">
    <source>
        <dbReference type="Proteomes" id="UP000237194"/>
    </source>
</evidence>
<dbReference type="GO" id="GO:0016114">
    <property type="term" value="P:terpenoid biosynthetic process"/>
    <property type="evidence" value="ECO:0007669"/>
    <property type="project" value="UniProtKB-ARBA"/>
</dbReference>
<evidence type="ECO:0000256" key="3">
    <source>
        <dbReference type="ARBA" id="ARBA00022679"/>
    </source>
</evidence>